<keyword evidence="1" id="KW-0812">Transmembrane</keyword>
<keyword evidence="1" id="KW-1133">Transmembrane helix</keyword>
<gene>
    <name evidence="2" type="ORF">WCY31_06695</name>
</gene>
<feature type="transmembrane region" description="Helical" evidence="1">
    <location>
        <begin position="66"/>
        <end position="83"/>
    </location>
</feature>
<evidence type="ECO:0000313" key="3">
    <source>
        <dbReference type="Proteomes" id="UP001447842"/>
    </source>
</evidence>
<dbReference type="Proteomes" id="UP001447842">
    <property type="component" value="Chromosome"/>
</dbReference>
<evidence type="ECO:0000313" key="2">
    <source>
        <dbReference type="EMBL" id="XAU13942.1"/>
    </source>
</evidence>
<evidence type="ECO:0000256" key="1">
    <source>
        <dbReference type="SAM" id="Phobius"/>
    </source>
</evidence>
<accession>A0ABZ3H970</accession>
<protein>
    <submittedName>
        <fullName evidence="2">Uncharacterized protein</fullName>
    </submittedName>
</protein>
<dbReference type="RefSeq" id="WP_345971757.1">
    <property type="nucleotide sequence ID" value="NZ_CP147920.1"/>
</dbReference>
<feature type="transmembrane region" description="Helical" evidence="1">
    <location>
        <begin position="145"/>
        <end position="166"/>
    </location>
</feature>
<proteinExistence type="predicted"/>
<keyword evidence="3" id="KW-1185">Reference proteome</keyword>
<name>A0ABZ3H970_9BACT</name>
<organism evidence="2 3">
    <name type="scientific">Sulfurimonas diazotrophicus</name>
    <dbReference type="NCBI Taxonomy" id="3131939"/>
    <lineage>
        <taxon>Bacteria</taxon>
        <taxon>Pseudomonadati</taxon>
        <taxon>Campylobacterota</taxon>
        <taxon>Epsilonproteobacteria</taxon>
        <taxon>Campylobacterales</taxon>
        <taxon>Sulfurimonadaceae</taxon>
        <taxon>Sulfurimonas</taxon>
    </lineage>
</organism>
<keyword evidence="1" id="KW-0472">Membrane</keyword>
<sequence length="172" mass="20248">MNPYSTETNPQLPHQECFAFRLRMLEQGAKELQEHIRRVDDILFKIKTSAITVWIALMGWSFTEKIWHLIPFGLIVILGFWLFEGFFRGIQARYLLASGRLTAFLNDDTLINTSFDRRSFPADTIYPMTFQSNEREKFIWYLKGLIAPSVAILYIFLLFLNIFLVYTLTTFN</sequence>
<reference evidence="2 3" key="1">
    <citation type="submission" date="2024-03" db="EMBL/GenBank/DDBJ databases">
        <title>Sulfurimonas sp. HSL3-1.</title>
        <authorList>
            <person name="Wang S."/>
        </authorList>
    </citation>
    <scope>NUCLEOTIDE SEQUENCE [LARGE SCALE GENOMIC DNA]</scope>
    <source>
        <strain evidence="2 3">HSL3-1</strain>
    </source>
</reference>
<dbReference type="EMBL" id="CP147920">
    <property type="protein sequence ID" value="XAU13942.1"/>
    <property type="molecule type" value="Genomic_DNA"/>
</dbReference>